<evidence type="ECO:0000256" key="3">
    <source>
        <dbReference type="ARBA" id="ARBA00009865"/>
    </source>
</evidence>
<comment type="pathway">
    <text evidence="2">Glycan metabolism; L-arabinan degradation.</text>
</comment>
<accession>A0A6V7UXX9</accession>
<sequence>MNNIFLKIIGINTIILIKILSLNKGKILFKYFLTKYVLNLLAESAKLKGDYIVHDPSIVRLRNGNFIIYSTHNGIEARISNDLINWKRESSAFPKGLKWANKLTKDKNEFWAPDISFHQNKFWLYYSVPYKKGRHTAFIGFATSLSGLPGTWKDHQTIISSKEDSRFNAIDPNLLVDKNGRYWLTFGSFWNGIFQIELDPNNGRPKPRYKPFNIARRSRKFGGAIEAPFVFYKNGYYYLFVSFDKCCKGLQSTYSIHVGRSKSPNGPYFDNKNIPMLNGGGMLLLSSNGNEIGPGGQSVYTAEGFGDLLIYHYYDKNDNGMPKLGIKKIGWDSNKWPKLSDF</sequence>
<dbReference type="PIRSF" id="PIRSF026534">
    <property type="entry name" value="Endo_alpha-L-arabinosidase"/>
    <property type="match status" value="1"/>
</dbReference>
<evidence type="ECO:0000313" key="11">
    <source>
        <dbReference type="Proteomes" id="UP000580250"/>
    </source>
</evidence>
<dbReference type="PANTHER" id="PTHR43301:SF3">
    <property type="entry name" value="ARABINAN ENDO-1,5-ALPHA-L-ARABINOSIDASE A-RELATED"/>
    <property type="match status" value="1"/>
</dbReference>
<proteinExistence type="inferred from homology"/>
<comment type="similarity">
    <text evidence="3">Belongs to the glycosyl hydrolase 43 family.</text>
</comment>
<evidence type="ECO:0000256" key="1">
    <source>
        <dbReference type="ARBA" id="ARBA00000375"/>
    </source>
</evidence>
<evidence type="ECO:0000256" key="5">
    <source>
        <dbReference type="ARBA" id="ARBA00022801"/>
    </source>
</evidence>
<gene>
    <name evidence="10" type="ORF">MENT_LOCUS18735</name>
</gene>
<evidence type="ECO:0000313" key="10">
    <source>
        <dbReference type="EMBL" id="CAD2167447.1"/>
    </source>
</evidence>
<organism evidence="10 11">
    <name type="scientific">Meloidogyne enterolobii</name>
    <name type="common">Root-knot nematode worm</name>
    <name type="synonym">Meloidogyne mayaguensis</name>
    <dbReference type="NCBI Taxonomy" id="390850"/>
    <lineage>
        <taxon>Eukaryota</taxon>
        <taxon>Metazoa</taxon>
        <taxon>Ecdysozoa</taxon>
        <taxon>Nematoda</taxon>
        <taxon>Chromadorea</taxon>
        <taxon>Rhabditida</taxon>
        <taxon>Tylenchina</taxon>
        <taxon>Tylenchomorpha</taxon>
        <taxon>Tylenchoidea</taxon>
        <taxon>Meloidogynidae</taxon>
        <taxon>Meloidogyninae</taxon>
        <taxon>Meloidogyne</taxon>
    </lineage>
</organism>
<evidence type="ECO:0000256" key="6">
    <source>
        <dbReference type="ARBA" id="ARBA00023295"/>
    </source>
</evidence>
<dbReference type="InterPro" id="IPR023296">
    <property type="entry name" value="Glyco_hydro_beta-prop_sf"/>
</dbReference>
<name>A0A6V7UXX9_MELEN</name>
<dbReference type="GO" id="GO:0031222">
    <property type="term" value="P:arabinan catabolic process"/>
    <property type="evidence" value="ECO:0007669"/>
    <property type="project" value="UniProtKB-UniPathway"/>
</dbReference>
<dbReference type="SUPFAM" id="SSF75005">
    <property type="entry name" value="Arabinanase/levansucrase/invertase"/>
    <property type="match status" value="1"/>
</dbReference>
<keyword evidence="5" id="KW-0378">Hydrolase</keyword>
<dbReference type="AlphaFoldDB" id="A0A6V7UXX9"/>
<comment type="caution">
    <text evidence="10">The sequence shown here is derived from an EMBL/GenBank/DDBJ whole genome shotgun (WGS) entry which is preliminary data.</text>
</comment>
<protein>
    <recommendedName>
        <fullName evidence="4">arabinan endo-1,5-alpha-L-arabinosidase</fullName>
        <ecNumber evidence="4">3.2.1.99</ecNumber>
    </recommendedName>
    <alternativeName>
        <fullName evidence="7">Endo-1,5-alpha-L-arabinanase A</fullName>
    </alternativeName>
</protein>
<dbReference type="Gene3D" id="2.115.10.20">
    <property type="entry name" value="Glycosyl hydrolase domain, family 43"/>
    <property type="match status" value="1"/>
</dbReference>
<feature type="site" description="Important for catalytic activity, responsible for pKa modulation of the active site Glu and correct orientation of both the proton donor and substrate" evidence="9">
    <location>
        <position position="171"/>
    </location>
</feature>
<dbReference type="InterPro" id="IPR016840">
    <property type="entry name" value="Glyco_hydro_43_endo_a_Ara-ase"/>
</dbReference>
<feature type="active site" description="Proton donor" evidence="8">
    <location>
        <position position="226"/>
    </location>
</feature>
<evidence type="ECO:0000256" key="4">
    <source>
        <dbReference type="ARBA" id="ARBA00012586"/>
    </source>
</evidence>
<reference evidence="10 11" key="1">
    <citation type="submission" date="2020-08" db="EMBL/GenBank/DDBJ databases">
        <authorList>
            <person name="Koutsovoulos G."/>
            <person name="Danchin GJ E."/>
        </authorList>
    </citation>
    <scope>NUCLEOTIDE SEQUENCE [LARGE SCALE GENOMIC DNA]</scope>
</reference>
<dbReference type="Pfam" id="PF04616">
    <property type="entry name" value="Glyco_hydro_43"/>
    <property type="match status" value="1"/>
</dbReference>
<comment type="catalytic activity">
    <reaction evidence="1">
        <text>Endohydrolysis of (1-&gt;5)-alpha-arabinofuranosidic linkages in (1-&gt;5)-arabinans.</text>
        <dbReference type="EC" id="3.2.1.99"/>
    </reaction>
</comment>
<dbReference type="CDD" id="cd08998">
    <property type="entry name" value="GH43_Arb43a-like"/>
    <property type="match status" value="1"/>
</dbReference>
<dbReference type="UniPathway" id="UPA00667"/>
<dbReference type="Proteomes" id="UP000580250">
    <property type="component" value="Unassembled WGS sequence"/>
</dbReference>
<dbReference type="InterPro" id="IPR006710">
    <property type="entry name" value="Glyco_hydro_43"/>
</dbReference>
<dbReference type="EC" id="3.2.1.99" evidence="4"/>
<dbReference type="GO" id="GO:0046558">
    <property type="term" value="F:arabinan endo-1,5-alpha-L-arabinosidase activity"/>
    <property type="evidence" value="ECO:0007669"/>
    <property type="project" value="UniProtKB-EC"/>
</dbReference>
<evidence type="ECO:0000256" key="2">
    <source>
        <dbReference type="ARBA" id="ARBA00004834"/>
    </source>
</evidence>
<evidence type="ECO:0000256" key="8">
    <source>
        <dbReference type="PIRSR" id="PIRSR606710-1"/>
    </source>
</evidence>
<dbReference type="OrthoDB" id="195678at2759"/>
<keyword evidence="6" id="KW-0326">Glycosidase</keyword>
<dbReference type="InterPro" id="IPR050727">
    <property type="entry name" value="GH43_arabinanases"/>
</dbReference>
<dbReference type="EMBL" id="CAJEWN010000127">
    <property type="protein sequence ID" value="CAD2167447.1"/>
    <property type="molecule type" value="Genomic_DNA"/>
</dbReference>
<evidence type="ECO:0000256" key="9">
    <source>
        <dbReference type="PIRSR" id="PIRSR606710-2"/>
    </source>
</evidence>
<dbReference type="PANTHER" id="PTHR43301">
    <property type="entry name" value="ARABINAN ENDO-1,5-ALPHA-L-ARABINOSIDASE"/>
    <property type="match status" value="1"/>
</dbReference>
<feature type="active site" description="Proton acceptor" evidence="8">
    <location>
        <position position="55"/>
    </location>
</feature>
<evidence type="ECO:0000256" key="7">
    <source>
        <dbReference type="ARBA" id="ARBA00042202"/>
    </source>
</evidence>